<reference evidence="2 3" key="1">
    <citation type="journal article" date="2019" name="Int. J. Syst. Evol. Microbiol.">
        <title>The Global Catalogue of Microorganisms (GCM) 10K type strain sequencing project: providing services to taxonomists for standard genome sequencing and annotation.</title>
        <authorList>
            <consortium name="The Broad Institute Genomics Platform"/>
            <consortium name="The Broad Institute Genome Sequencing Center for Infectious Disease"/>
            <person name="Wu L."/>
            <person name="Ma J."/>
        </authorList>
    </citation>
    <scope>NUCLEOTIDE SEQUENCE [LARGE SCALE GENOMIC DNA]</scope>
    <source>
        <strain evidence="2 3">JCM 14304</strain>
    </source>
</reference>
<sequence>MDWDIDIQGVNGVLQKTATAVEPFDGYAKTYGESVKGLADGLNWQMFAVVSASLGEFAQHWNPNLEAAAKQVGASLTGCQNAVKAYMAGQEEMALRAQQQAQNGVIPDVPGSTSRTNPGRNRAL</sequence>
<dbReference type="Proteomes" id="UP001500190">
    <property type="component" value="Unassembled WGS sequence"/>
</dbReference>
<evidence type="ECO:0008006" key="4">
    <source>
        <dbReference type="Google" id="ProtNLM"/>
    </source>
</evidence>
<dbReference type="RefSeq" id="WP_344195030.1">
    <property type="nucleotide sequence ID" value="NZ_BAAAND010000008.1"/>
</dbReference>
<accession>A0ABN2E5V6</accession>
<feature type="compositionally biased region" description="Polar residues" evidence="1">
    <location>
        <begin position="111"/>
        <end position="124"/>
    </location>
</feature>
<evidence type="ECO:0000313" key="3">
    <source>
        <dbReference type="Proteomes" id="UP001500190"/>
    </source>
</evidence>
<protein>
    <recommendedName>
        <fullName evidence="4">Excreted virulence factor EspC (Type VII ESX diderm)</fullName>
    </recommendedName>
</protein>
<dbReference type="Pfam" id="PF20117">
    <property type="entry name" value="DUF6507"/>
    <property type="match status" value="1"/>
</dbReference>
<keyword evidence="3" id="KW-1185">Reference proteome</keyword>
<proteinExistence type="predicted"/>
<organism evidence="2 3">
    <name type="scientific">Kribbella karoonensis</name>
    <dbReference type="NCBI Taxonomy" id="324851"/>
    <lineage>
        <taxon>Bacteria</taxon>
        <taxon>Bacillati</taxon>
        <taxon>Actinomycetota</taxon>
        <taxon>Actinomycetes</taxon>
        <taxon>Propionibacteriales</taxon>
        <taxon>Kribbellaceae</taxon>
        <taxon>Kribbella</taxon>
    </lineage>
</organism>
<evidence type="ECO:0000256" key="1">
    <source>
        <dbReference type="SAM" id="MobiDB-lite"/>
    </source>
</evidence>
<feature type="region of interest" description="Disordered" evidence="1">
    <location>
        <begin position="98"/>
        <end position="124"/>
    </location>
</feature>
<dbReference type="InterPro" id="IPR045436">
    <property type="entry name" value="DUF6507"/>
</dbReference>
<evidence type="ECO:0000313" key="2">
    <source>
        <dbReference type="EMBL" id="GAA1595637.1"/>
    </source>
</evidence>
<gene>
    <name evidence="2" type="ORF">GCM10009742_48070</name>
</gene>
<comment type="caution">
    <text evidence="2">The sequence shown here is derived from an EMBL/GenBank/DDBJ whole genome shotgun (WGS) entry which is preliminary data.</text>
</comment>
<dbReference type="EMBL" id="BAAAND010000008">
    <property type="protein sequence ID" value="GAA1595637.1"/>
    <property type="molecule type" value="Genomic_DNA"/>
</dbReference>
<name>A0ABN2E5V6_9ACTN</name>